<evidence type="ECO:0000313" key="3">
    <source>
        <dbReference type="Proteomes" id="UP001174934"/>
    </source>
</evidence>
<protein>
    <submittedName>
        <fullName evidence="2">Uncharacterized protein</fullName>
    </submittedName>
</protein>
<comment type="caution">
    <text evidence="2">The sequence shown here is derived from an EMBL/GenBank/DDBJ whole genome shotgun (WGS) entry which is preliminary data.</text>
</comment>
<reference evidence="2" key="1">
    <citation type="submission" date="2023-06" db="EMBL/GenBank/DDBJ databases">
        <title>Genome-scale phylogeny and comparative genomics of the fungal order Sordariales.</title>
        <authorList>
            <consortium name="Lawrence Berkeley National Laboratory"/>
            <person name="Hensen N."/>
            <person name="Bonometti L."/>
            <person name="Westerberg I."/>
            <person name="Brannstrom I.O."/>
            <person name="Guillou S."/>
            <person name="Cros-Aarteil S."/>
            <person name="Calhoun S."/>
            <person name="Haridas S."/>
            <person name="Kuo A."/>
            <person name="Mondo S."/>
            <person name="Pangilinan J."/>
            <person name="Riley R."/>
            <person name="LaButti K."/>
            <person name="Andreopoulos B."/>
            <person name="Lipzen A."/>
            <person name="Chen C."/>
            <person name="Yanf M."/>
            <person name="Daum C."/>
            <person name="Ng V."/>
            <person name="Clum A."/>
            <person name="Steindorff A."/>
            <person name="Ohm R."/>
            <person name="Martin F."/>
            <person name="Silar P."/>
            <person name="Natvig D."/>
            <person name="Lalanne C."/>
            <person name="Gautier V."/>
            <person name="Ament-velasquez S.L."/>
            <person name="Kruys A."/>
            <person name="Hutchinson M.I."/>
            <person name="Powell A.J."/>
            <person name="Barry K."/>
            <person name="Miller A.N."/>
            <person name="Grigoriev I.V."/>
            <person name="Debuchy R."/>
            <person name="Gladieux P."/>
            <person name="Thoren M.H."/>
            <person name="Johannesson H."/>
        </authorList>
    </citation>
    <scope>NUCLEOTIDE SEQUENCE</scope>
    <source>
        <strain evidence="2">SMH3391-2</strain>
    </source>
</reference>
<proteinExistence type="predicted"/>
<feature type="region of interest" description="Disordered" evidence="1">
    <location>
        <begin position="330"/>
        <end position="361"/>
    </location>
</feature>
<feature type="region of interest" description="Disordered" evidence="1">
    <location>
        <begin position="263"/>
        <end position="290"/>
    </location>
</feature>
<keyword evidence="3" id="KW-1185">Reference proteome</keyword>
<dbReference type="EMBL" id="JAULSR010000002">
    <property type="protein sequence ID" value="KAK0630584.1"/>
    <property type="molecule type" value="Genomic_DNA"/>
</dbReference>
<feature type="compositionally biased region" description="Low complexity" evidence="1">
    <location>
        <begin position="108"/>
        <end position="137"/>
    </location>
</feature>
<gene>
    <name evidence="2" type="ORF">B0T17DRAFT_224624</name>
</gene>
<accession>A0AA39XAY6</accession>
<feature type="compositionally biased region" description="Low complexity" evidence="1">
    <location>
        <begin position="267"/>
        <end position="279"/>
    </location>
</feature>
<organism evidence="2 3">
    <name type="scientific">Bombardia bombarda</name>
    <dbReference type="NCBI Taxonomy" id="252184"/>
    <lineage>
        <taxon>Eukaryota</taxon>
        <taxon>Fungi</taxon>
        <taxon>Dikarya</taxon>
        <taxon>Ascomycota</taxon>
        <taxon>Pezizomycotina</taxon>
        <taxon>Sordariomycetes</taxon>
        <taxon>Sordariomycetidae</taxon>
        <taxon>Sordariales</taxon>
        <taxon>Lasiosphaeriaceae</taxon>
        <taxon>Bombardia</taxon>
    </lineage>
</organism>
<name>A0AA39XAY6_9PEZI</name>
<feature type="compositionally biased region" description="Acidic residues" evidence="1">
    <location>
        <begin position="330"/>
        <end position="340"/>
    </location>
</feature>
<feature type="compositionally biased region" description="Basic and acidic residues" evidence="1">
    <location>
        <begin position="341"/>
        <end position="350"/>
    </location>
</feature>
<dbReference type="Proteomes" id="UP001174934">
    <property type="component" value="Unassembled WGS sequence"/>
</dbReference>
<evidence type="ECO:0000313" key="2">
    <source>
        <dbReference type="EMBL" id="KAK0630584.1"/>
    </source>
</evidence>
<feature type="region of interest" description="Disordered" evidence="1">
    <location>
        <begin position="108"/>
        <end position="164"/>
    </location>
</feature>
<sequence length="556" mass="62598">MVLKMHSHDNTSVNRGLAIQSMQNIRLPNIRSQSPSLTPNPSLKETFKYNASAAGVRLPPMVTKDNEWAVLSPPATPIASPIGPFGQVCIKSRQLSIHEGQHYEPWTRFSSFSSGRSPSPYADSSSGRSSSSSFSGSEITMDSVMTTPDGSPPPRDGRSLSVDYNNKTLPSIYEVLGQQQPQQQPPRPAEIAHFVYQSPFQPFLWTELSPPRSPLNSSSIHLPLPLIGEGPRNTSRSDQVMLNQGRGYNINSTETAAAVENNPRLHSGSSWSPSLSSRSRMPTYQQPVPANQGFRYEPYLKIDHRRHRSNQESSHDFDIDIEEIDVEVCGDDEEDDDGDCGEARKNVDSKPKKKKRSSNQKYTEEQNFFMIYHKADRSMQWAEITELFNSYFHDGRTRGGLECAYYRTNWEIPATTNEGLMIFEMPPSYAITPPAPGQTRNDTMFKGGQKSPSSRRSRKEAASQSNSKNRNDPAVVKKKKGGISAMSKVAYRGFHYVTEPVYCRDCAIPLAQRFPEEMMKYKWVLPEHKTKEVQEHAAARKFQREQRCVFSVSQST</sequence>
<dbReference type="AlphaFoldDB" id="A0AA39XAY6"/>
<evidence type="ECO:0000256" key="1">
    <source>
        <dbReference type="SAM" id="MobiDB-lite"/>
    </source>
</evidence>
<feature type="compositionally biased region" description="Polar residues" evidence="1">
    <location>
        <begin position="138"/>
        <end position="149"/>
    </location>
</feature>
<feature type="compositionally biased region" description="Polar residues" evidence="1">
    <location>
        <begin position="280"/>
        <end position="289"/>
    </location>
</feature>
<feature type="region of interest" description="Disordered" evidence="1">
    <location>
        <begin position="431"/>
        <end position="479"/>
    </location>
</feature>